<dbReference type="Proteomes" id="UP000286947">
    <property type="component" value="Unassembled WGS sequence"/>
</dbReference>
<name>A0A433SBV4_9BURK</name>
<dbReference type="Pfam" id="PF00144">
    <property type="entry name" value="Beta-lactamase"/>
    <property type="match status" value="1"/>
</dbReference>
<evidence type="ECO:0000313" key="2">
    <source>
        <dbReference type="EMBL" id="RUS66199.1"/>
    </source>
</evidence>
<dbReference type="InterPro" id="IPR050491">
    <property type="entry name" value="AmpC-like"/>
</dbReference>
<dbReference type="PANTHER" id="PTHR46825:SF9">
    <property type="entry name" value="BETA-LACTAMASE-RELATED DOMAIN-CONTAINING PROTEIN"/>
    <property type="match status" value="1"/>
</dbReference>
<organism evidence="2 3">
    <name type="scientific">Saezia sanguinis</name>
    <dbReference type="NCBI Taxonomy" id="1965230"/>
    <lineage>
        <taxon>Bacteria</taxon>
        <taxon>Pseudomonadati</taxon>
        <taxon>Pseudomonadota</taxon>
        <taxon>Betaproteobacteria</taxon>
        <taxon>Burkholderiales</taxon>
        <taxon>Saeziaceae</taxon>
        <taxon>Saezia</taxon>
    </lineage>
</organism>
<dbReference type="InterPro" id="IPR012338">
    <property type="entry name" value="Beta-lactam/transpept-like"/>
</dbReference>
<dbReference type="PANTHER" id="PTHR46825">
    <property type="entry name" value="D-ALANYL-D-ALANINE-CARBOXYPEPTIDASE/ENDOPEPTIDASE AMPH"/>
    <property type="match status" value="1"/>
</dbReference>
<dbReference type="AlphaFoldDB" id="A0A433SBV4"/>
<sequence length="348" mass="38794">MKKTRLTILLMLLSVVAAGCYWYQGGPLPLNWELRRFAMLWHLDGMMLGIRHPDGRTEHIVIGYHARNGEEKVLPLTENEPMRIASLSKPITAMTIRWMVKKGQLQLDGKLVDLLPQLDYSRDEYYRQITVADLLRHVAGFSARQSGDVVVTDNGLVSCDQAIHKVLERKLDDVPGNQIEYANIGYCFLGKIIENKAGLTYEDAVHAMLQDRGVSAEKLTITGMVATAGAVPFTSREELQGAAPVGGWSADLDTLLAIYALELPHVRQIAVPPLRAAYTQSYYGLGWRIWPQNDGSNQLTHYGAFPPLHYSFALILPDGTIVVAFVEGQLWNYSEAFSALKGILSERL</sequence>
<dbReference type="EMBL" id="PQSP01000006">
    <property type="protein sequence ID" value="RUS66199.1"/>
    <property type="molecule type" value="Genomic_DNA"/>
</dbReference>
<dbReference type="Gene3D" id="3.40.710.10">
    <property type="entry name" value="DD-peptidase/beta-lactamase superfamily"/>
    <property type="match status" value="1"/>
</dbReference>
<gene>
    <name evidence="2" type="primary">pbpE</name>
    <name evidence="2" type="ORF">CUZ56_02278</name>
</gene>
<evidence type="ECO:0000259" key="1">
    <source>
        <dbReference type="Pfam" id="PF00144"/>
    </source>
</evidence>
<evidence type="ECO:0000313" key="3">
    <source>
        <dbReference type="Proteomes" id="UP000286947"/>
    </source>
</evidence>
<feature type="domain" description="Beta-lactamase-related" evidence="1">
    <location>
        <begin position="43"/>
        <end position="326"/>
    </location>
</feature>
<reference evidence="2 3" key="1">
    <citation type="submission" date="2018-01" db="EMBL/GenBank/DDBJ databases">
        <title>Saezia sanguinis gen. nov., sp. nov., in the order Burkholderiales isolated from human blood.</title>
        <authorList>
            <person name="Medina-Pascual M.J."/>
            <person name="Valdezate S."/>
            <person name="Monzon S."/>
            <person name="Cuesta I."/>
            <person name="Carrasco G."/>
            <person name="Villalon P."/>
            <person name="Saez-Nieto J.A."/>
        </authorList>
    </citation>
    <scope>NUCLEOTIDE SEQUENCE [LARGE SCALE GENOMIC DNA]</scope>
    <source>
        <strain evidence="2 3">CNM695-12</strain>
    </source>
</reference>
<dbReference type="PROSITE" id="PS51257">
    <property type="entry name" value="PROKAR_LIPOPROTEIN"/>
    <property type="match status" value="1"/>
</dbReference>
<dbReference type="RefSeq" id="WP_239442425.1">
    <property type="nucleotide sequence ID" value="NZ_PQSP01000006.1"/>
</dbReference>
<keyword evidence="3" id="KW-1185">Reference proteome</keyword>
<dbReference type="SUPFAM" id="SSF56601">
    <property type="entry name" value="beta-lactamase/transpeptidase-like"/>
    <property type="match status" value="1"/>
</dbReference>
<protein>
    <submittedName>
        <fullName evidence="2">Penicillin-binding protein 4</fullName>
    </submittedName>
</protein>
<accession>A0A433SBV4</accession>
<comment type="caution">
    <text evidence="2">The sequence shown here is derived from an EMBL/GenBank/DDBJ whole genome shotgun (WGS) entry which is preliminary data.</text>
</comment>
<proteinExistence type="predicted"/>
<dbReference type="InterPro" id="IPR001466">
    <property type="entry name" value="Beta-lactam-related"/>
</dbReference>